<gene>
    <name evidence="7" type="ORF">B4U79_05741</name>
</gene>
<dbReference type="InterPro" id="IPR012677">
    <property type="entry name" value="Nucleotide-bd_a/b_plait_sf"/>
</dbReference>
<evidence type="ECO:0000313" key="7">
    <source>
        <dbReference type="EMBL" id="RWS12078.1"/>
    </source>
</evidence>
<evidence type="ECO:0000256" key="3">
    <source>
        <dbReference type="ARBA" id="ARBA00023242"/>
    </source>
</evidence>
<protein>
    <recommendedName>
        <fullName evidence="6">RRM domain-containing protein</fullName>
    </recommendedName>
</protein>
<dbReference type="GO" id="GO:0005654">
    <property type="term" value="C:nucleoplasm"/>
    <property type="evidence" value="ECO:0007669"/>
    <property type="project" value="UniProtKB-SubCell"/>
</dbReference>
<evidence type="ECO:0000256" key="2">
    <source>
        <dbReference type="ARBA" id="ARBA00022884"/>
    </source>
</evidence>
<keyword evidence="3" id="KW-0539">Nucleus</keyword>
<organism evidence="7 8">
    <name type="scientific">Dinothrombium tinctorium</name>
    <dbReference type="NCBI Taxonomy" id="1965070"/>
    <lineage>
        <taxon>Eukaryota</taxon>
        <taxon>Metazoa</taxon>
        <taxon>Ecdysozoa</taxon>
        <taxon>Arthropoda</taxon>
        <taxon>Chelicerata</taxon>
        <taxon>Arachnida</taxon>
        <taxon>Acari</taxon>
        <taxon>Acariformes</taxon>
        <taxon>Trombidiformes</taxon>
        <taxon>Prostigmata</taxon>
        <taxon>Anystina</taxon>
        <taxon>Parasitengona</taxon>
        <taxon>Trombidioidea</taxon>
        <taxon>Trombidiidae</taxon>
        <taxon>Dinothrombium</taxon>
    </lineage>
</organism>
<dbReference type="Pfam" id="PF00076">
    <property type="entry name" value="RRM_1"/>
    <property type="match status" value="1"/>
</dbReference>
<evidence type="ECO:0000259" key="6">
    <source>
        <dbReference type="PROSITE" id="PS50102"/>
    </source>
</evidence>
<proteinExistence type="predicted"/>
<dbReference type="EMBL" id="NCKU01001453">
    <property type="protein sequence ID" value="RWS12078.1"/>
    <property type="molecule type" value="Genomic_DNA"/>
</dbReference>
<feature type="region of interest" description="Disordered" evidence="5">
    <location>
        <begin position="1"/>
        <end position="23"/>
    </location>
</feature>
<dbReference type="PANTHER" id="PTHR13798:SF11">
    <property type="entry name" value="RNA-BINDING PROTEIN 7-RELATED"/>
    <property type="match status" value="1"/>
</dbReference>
<dbReference type="PANTHER" id="PTHR13798">
    <property type="entry name" value="RNA BINDING MOTIF RBM PROTEIN -RELATED"/>
    <property type="match status" value="1"/>
</dbReference>
<dbReference type="GO" id="GO:0000381">
    <property type="term" value="P:regulation of alternative mRNA splicing, via spliceosome"/>
    <property type="evidence" value="ECO:0007669"/>
    <property type="project" value="TreeGrafter"/>
</dbReference>
<dbReference type="InterPro" id="IPR035979">
    <property type="entry name" value="RBD_domain_sf"/>
</dbReference>
<dbReference type="AlphaFoldDB" id="A0A3S3NZ88"/>
<accession>A0A3S3NZ88</accession>
<keyword evidence="2 4" id="KW-0694">RNA-binding</keyword>
<dbReference type="GO" id="GO:0003727">
    <property type="term" value="F:single-stranded RNA binding"/>
    <property type="evidence" value="ECO:0007669"/>
    <property type="project" value="TreeGrafter"/>
</dbReference>
<evidence type="ECO:0000256" key="5">
    <source>
        <dbReference type="SAM" id="MobiDB-lite"/>
    </source>
</evidence>
<dbReference type="InterPro" id="IPR052285">
    <property type="entry name" value="NEXT_complex_subunit"/>
</dbReference>
<dbReference type="InterPro" id="IPR000504">
    <property type="entry name" value="RRM_dom"/>
</dbReference>
<reference evidence="7 8" key="1">
    <citation type="journal article" date="2018" name="Gigascience">
        <title>Genomes of trombidid mites reveal novel predicted allergens and laterally-transferred genes associated with secondary metabolism.</title>
        <authorList>
            <person name="Dong X."/>
            <person name="Chaisiri K."/>
            <person name="Xia D."/>
            <person name="Armstrong S.D."/>
            <person name="Fang Y."/>
            <person name="Donnelly M.J."/>
            <person name="Kadowaki T."/>
            <person name="McGarry J.W."/>
            <person name="Darby A.C."/>
            <person name="Makepeace B.L."/>
        </authorList>
    </citation>
    <scope>NUCLEOTIDE SEQUENCE [LARGE SCALE GENOMIC DNA]</scope>
    <source>
        <strain evidence="7">UoL-WK</strain>
    </source>
</reference>
<keyword evidence="8" id="KW-1185">Reference proteome</keyword>
<dbReference type="STRING" id="1965070.A0A3S3NZ88"/>
<dbReference type="SUPFAM" id="SSF54928">
    <property type="entry name" value="RNA-binding domain, RBD"/>
    <property type="match status" value="1"/>
</dbReference>
<dbReference type="Proteomes" id="UP000285301">
    <property type="component" value="Unassembled WGS sequence"/>
</dbReference>
<dbReference type="Gene3D" id="3.30.70.330">
    <property type="match status" value="1"/>
</dbReference>
<dbReference type="OrthoDB" id="407442at2759"/>
<dbReference type="PROSITE" id="PS50102">
    <property type="entry name" value="RRM"/>
    <property type="match status" value="1"/>
</dbReference>
<dbReference type="SMART" id="SM00360">
    <property type="entry name" value="RRM"/>
    <property type="match status" value="1"/>
</dbReference>
<feature type="domain" description="RRM" evidence="6">
    <location>
        <begin position="30"/>
        <end position="101"/>
    </location>
</feature>
<comment type="caution">
    <text evidence="7">The sequence shown here is derived from an EMBL/GenBank/DDBJ whole genome shotgun (WGS) entry which is preliminary data.</text>
</comment>
<evidence type="ECO:0000256" key="4">
    <source>
        <dbReference type="PROSITE-ProRule" id="PRU00176"/>
    </source>
</evidence>
<evidence type="ECO:0000313" key="8">
    <source>
        <dbReference type="Proteomes" id="UP000285301"/>
    </source>
</evidence>
<sequence length="112" mass="12544">MSDEKHTAKKRSSSASTARNGCPTIDLQERTLRVTNIDSKVTKELLRELFNQKVGPVVNVVLKPDFAFIEFEDSDSVAYAIAMMDGVKLFDSELNLQPKLQKPVCKLFLISP</sequence>
<evidence type="ECO:0000256" key="1">
    <source>
        <dbReference type="ARBA" id="ARBA00004642"/>
    </source>
</evidence>
<name>A0A3S3NZ88_9ACAR</name>
<comment type="subcellular location">
    <subcellularLocation>
        <location evidence="1">Nucleus</location>
        <location evidence="1">Nucleoplasm</location>
    </subcellularLocation>
</comment>